<evidence type="ECO:0008006" key="5">
    <source>
        <dbReference type="Google" id="ProtNLM"/>
    </source>
</evidence>
<evidence type="ECO:0000313" key="3">
    <source>
        <dbReference type="EMBL" id="TDU83164.1"/>
    </source>
</evidence>
<accession>A0A4R7SVG5</accession>
<organism evidence="3 4">
    <name type="scientific">Kribbella voronezhensis</name>
    <dbReference type="NCBI Taxonomy" id="2512212"/>
    <lineage>
        <taxon>Bacteria</taxon>
        <taxon>Bacillati</taxon>
        <taxon>Actinomycetota</taxon>
        <taxon>Actinomycetes</taxon>
        <taxon>Propionibacteriales</taxon>
        <taxon>Kribbellaceae</taxon>
        <taxon>Kribbella</taxon>
    </lineage>
</organism>
<dbReference type="GO" id="GO:0004301">
    <property type="term" value="F:epoxide hydrolase activity"/>
    <property type="evidence" value="ECO:0007669"/>
    <property type="project" value="TreeGrafter"/>
</dbReference>
<protein>
    <recommendedName>
        <fullName evidence="5">Alpha/beta hydrolase family protein</fullName>
    </recommendedName>
</protein>
<gene>
    <name evidence="3" type="ORF">EV138_5624</name>
</gene>
<dbReference type="Proteomes" id="UP000295151">
    <property type="component" value="Unassembled WGS sequence"/>
</dbReference>
<dbReference type="SUPFAM" id="SSF53474">
    <property type="entry name" value="alpha/beta-Hydrolases"/>
    <property type="match status" value="1"/>
</dbReference>
<reference evidence="3 4" key="1">
    <citation type="submission" date="2019-03" db="EMBL/GenBank/DDBJ databases">
        <title>Genomic Encyclopedia of Type Strains, Phase III (KMG-III): the genomes of soil and plant-associated and newly described type strains.</title>
        <authorList>
            <person name="Whitman W."/>
        </authorList>
    </citation>
    <scope>NUCLEOTIDE SEQUENCE [LARGE SCALE GENOMIC DNA]</scope>
    <source>
        <strain evidence="3 4">VKM Ac-2575</strain>
    </source>
</reference>
<evidence type="ECO:0000256" key="1">
    <source>
        <dbReference type="ARBA" id="ARBA00010088"/>
    </source>
</evidence>
<keyword evidence="2" id="KW-0378">Hydrolase</keyword>
<dbReference type="EMBL" id="SOCE01000002">
    <property type="protein sequence ID" value="TDU83164.1"/>
    <property type="molecule type" value="Genomic_DNA"/>
</dbReference>
<dbReference type="AlphaFoldDB" id="A0A4R7SVG5"/>
<evidence type="ECO:0000313" key="4">
    <source>
        <dbReference type="Proteomes" id="UP000295151"/>
    </source>
</evidence>
<dbReference type="InterPro" id="IPR029058">
    <property type="entry name" value="AB_hydrolase_fold"/>
</dbReference>
<dbReference type="Gene3D" id="3.40.50.1820">
    <property type="entry name" value="alpha/beta hydrolase"/>
    <property type="match status" value="1"/>
</dbReference>
<dbReference type="GO" id="GO:0097176">
    <property type="term" value="P:epoxide metabolic process"/>
    <property type="evidence" value="ECO:0007669"/>
    <property type="project" value="TreeGrafter"/>
</dbReference>
<keyword evidence="4" id="KW-1185">Reference proteome</keyword>
<name>A0A4R7SVG5_9ACTN</name>
<dbReference type="PANTHER" id="PTHR21661">
    <property type="entry name" value="EPOXIDE HYDROLASE 1-RELATED"/>
    <property type="match status" value="1"/>
</dbReference>
<comment type="caution">
    <text evidence="3">The sequence shown here is derived from an EMBL/GenBank/DDBJ whole genome shotgun (WGS) entry which is preliminary data.</text>
</comment>
<proteinExistence type="inferred from homology"/>
<sequence>MERLGYTSYGAHGGAVGAGITGRLASLYPDSVIGTLVNSDRGSLDLAGEQLPIPDHLTEDELGVLEPERESWKAERGYLDLQPHRPETIAAALTDSPIAQLAWITEKFQTWTNPSATTSDQAVSRDKLLTNITLYWFTRTGATAARFLWEAAHSGLSWLAPSTVPAGWSVCNTTPVVRCFMDPTHQAPFWSDHPDGGHFAAMEAPAPANQRPPHLLQDSALRHRPESLKRTVADAHVLRRCDRGSDEYRRSDTNRRLRSHSCPAACMSYCRPQPRSTMPRISVCSCPTTGPSTG</sequence>
<comment type="similarity">
    <text evidence="1">Belongs to the peptidase S33 family.</text>
</comment>
<evidence type="ECO:0000256" key="2">
    <source>
        <dbReference type="ARBA" id="ARBA00022801"/>
    </source>
</evidence>
<dbReference type="PANTHER" id="PTHR21661:SF35">
    <property type="entry name" value="EPOXIDE HYDROLASE"/>
    <property type="match status" value="1"/>
</dbReference>